<evidence type="ECO:0000256" key="8">
    <source>
        <dbReference type="ARBA" id="ARBA00022989"/>
    </source>
</evidence>
<keyword evidence="9 15" id="KW-0472">Membrane</keyword>
<evidence type="ECO:0000256" key="2">
    <source>
        <dbReference type="ARBA" id="ARBA00004881"/>
    </source>
</evidence>
<keyword evidence="4" id="KW-0328">Glycosyltransferase</keyword>
<evidence type="ECO:0000256" key="13">
    <source>
        <dbReference type="ARBA" id="ARBA00030350"/>
    </source>
</evidence>
<evidence type="ECO:0000256" key="4">
    <source>
        <dbReference type="ARBA" id="ARBA00022676"/>
    </source>
</evidence>
<protein>
    <recommendedName>
        <fullName evidence="13">O-fucosyltransferase family protein</fullName>
    </recommendedName>
</protein>
<sequence>WTARWSLSLSLNPASTPSTERLDSSPSRSLSLSEAHHYSPFALLRPFSPLLPLRPELDEDEISSRGRAPPTASGLMSLVDARHYGKMFHKSKIKLAAIIGLILSVASLIVHLYLANSSSSEYIYYKLPSDDFYGPRFKLRSLWGPVSSLVSVQPYANPRQTYPAPSDSNNGYIFAKIYGGFEKIRSSICDLVTISRLLNATLVIPEIQESLRSRGISSKFNSFSYLYNEDQFIAALTNDVLVVKNLPKSLKEARKKNKVPIISPENSASPNFYLNEVLPKLKRSQAVGLVITGGGCLQSILPPTMTEYQRLRCRVGFIALDFRPEIKALGLQIVERLRASGQPYVAYHTGLTKDALAFHGCAELFQDVHTELIQHRRKQMIKRGILHEELSVDSTVRRNNGSCPLMPEEAGLLLRAVGYPPNTVIYLAGAETFGGQRVLIPLRAMYTNLVDRTSLCSKKELSHLIGPEYPLPANVVQPPPVKSEEQLLKEWKNAGPRPRPLPPPPARPFYQHEKEGWYGWVAETDKEPNPSPLDLRMNAHRLLWDALDYYVSVEADAFFPGFNNDGSGWPDFSSLVMGHRVYQTASSITYRPNRKILAELFNSTRDHLYHPKRNWTSMVRAHLNKSLGIEGLVMESQKSKPTSFLSHPLPECSCRTSQSADLPMPLKGSALELLFGGQDTCPEWMTHNLVSVSLRSTSAKDEGSEDKESEGDDMDMEGQTESDEGSKMDAARPSDQDEEMDPDD</sequence>
<organism evidence="16">
    <name type="scientific">Anthurium amnicola</name>
    <dbReference type="NCBI Taxonomy" id="1678845"/>
    <lineage>
        <taxon>Eukaryota</taxon>
        <taxon>Viridiplantae</taxon>
        <taxon>Streptophyta</taxon>
        <taxon>Embryophyta</taxon>
        <taxon>Tracheophyta</taxon>
        <taxon>Spermatophyta</taxon>
        <taxon>Magnoliopsida</taxon>
        <taxon>Liliopsida</taxon>
        <taxon>Araceae</taxon>
        <taxon>Pothoideae</taxon>
        <taxon>Potheae</taxon>
        <taxon>Anthurium</taxon>
    </lineage>
</organism>
<keyword evidence="10" id="KW-0325">Glycoprotein</keyword>
<name>A0A1D1XN48_9ARAE</name>
<evidence type="ECO:0000256" key="5">
    <source>
        <dbReference type="ARBA" id="ARBA00022679"/>
    </source>
</evidence>
<evidence type="ECO:0000256" key="15">
    <source>
        <dbReference type="SAM" id="Phobius"/>
    </source>
</evidence>
<keyword evidence="5" id="KW-0808">Transferase</keyword>
<keyword evidence="7" id="KW-0735">Signal-anchor</keyword>
<comment type="similarity">
    <text evidence="3">Belongs to the glycosyltransferase GT106 family.</text>
</comment>
<feature type="transmembrane region" description="Helical" evidence="15">
    <location>
        <begin position="95"/>
        <end position="114"/>
    </location>
</feature>
<dbReference type="Pfam" id="PF10250">
    <property type="entry name" value="O-FucT"/>
    <property type="match status" value="1"/>
</dbReference>
<evidence type="ECO:0000256" key="3">
    <source>
        <dbReference type="ARBA" id="ARBA00007737"/>
    </source>
</evidence>
<dbReference type="GO" id="GO:0006004">
    <property type="term" value="P:fucose metabolic process"/>
    <property type="evidence" value="ECO:0007669"/>
    <property type="project" value="UniProtKB-KW"/>
</dbReference>
<dbReference type="AlphaFoldDB" id="A0A1D1XN48"/>
<dbReference type="GO" id="GO:0016020">
    <property type="term" value="C:membrane"/>
    <property type="evidence" value="ECO:0007669"/>
    <property type="project" value="UniProtKB-SubCell"/>
</dbReference>
<dbReference type="GO" id="GO:0016757">
    <property type="term" value="F:glycosyltransferase activity"/>
    <property type="evidence" value="ECO:0007669"/>
    <property type="project" value="UniProtKB-KW"/>
</dbReference>
<dbReference type="EMBL" id="GDJX01024122">
    <property type="protein sequence ID" value="JAT43814.1"/>
    <property type="molecule type" value="Transcribed_RNA"/>
</dbReference>
<evidence type="ECO:0000256" key="10">
    <source>
        <dbReference type="ARBA" id="ARBA00023180"/>
    </source>
</evidence>
<comment type="pathway">
    <text evidence="2">Glycan metabolism.</text>
</comment>
<keyword evidence="11" id="KW-0294">Fucose metabolism</keyword>
<comment type="subcellular location">
    <subcellularLocation>
        <location evidence="1">Membrane</location>
        <topology evidence="1">Single-pass type II membrane protein</topology>
    </subcellularLocation>
</comment>
<accession>A0A1D1XN48</accession>
<feature type="region of interest" description="Disordered" evidence="14">
    <location>
        <begin position="695"/>
        <end position="744"/>
    </location>
</feature>
<gene>
    <name evidence="16" type="primary">At1g04910_53</name>
    <name evidence="16" type="ORF">g.68257</name>
</gene>
<evidence type="ECO:0000256" key="14">
    <source>
        <dbReference type="SAM" id="MobiDB-lite"/>
    </source>
</evidence>
<feature type="non-terminal residue" evidence="16">
    <location>
        <position position="1"/>
    </location>
</feature>
<keyword evidence="6 15" id="KW-0812">Transmembrane</keyword>
<dbReference type="GO" id="GO:0005794">
    <property type="term" value="C:Golgi apparatus"/>
    <property type="evidence" value="ECO:0007669"/>
    <property type="project" value="TreeGrafter"/>
</dbReference>
<dbReference type="InterPro" id="IPR019378">
    <property type="entry name" value="GDP-Fuc_O-FucTrfase"/>
</dbReference>
<evidence type="ECO:0000256" key="11">
    <source>
        <dbReference type="ARBA" id="ARBA00023253"/>
    </source>
</evidence>
<keyword evidence="12" id="KW-0119">Carbohydrate metabolism</keyword>
<feature type="compositionally biased region" description="Acidic residues" evidence="14">
    <location>
        <begin position="703"/>
        <end position="723"/>
    </location>
</feature>
<proteinExistence type="inferred from homology"/>
<feature type="compositionally biased region" description="Basic and acidic residues" evidence="14">
    <location>
        <begin position="724"/>
        <end position="735"/>
    </location>
</feature>
<evidence type="ECO:0000256" key="12">
    <source>
        <dbReference type="ARBA" id="ARBA00023277"/>
    </source>
</evidence>
<keyword evidence="8 15" id="KW-1133">Transmembrane helix</keyword>
<reference evidence="16" key="1">
    <citation type="submission" date="2015-07" db="EMBL/GenBank/DDBJ databases">
        <title>Transcriptome Assembly of Anthurium amnicola.</title>
        <authorList>
            <person name="Suzuki J."/>
        </authorList>
    </citation>
    <scope>NUCLEOTIDE SEQUENCE</scope>
</reference>
<evidence type="ECO:0000256" key="1">
    <source>
        <dbReference type="ARBA" id="ARBA00004606"/>
    </source>
</evidence>
<evidence type="ECO:0000313" key="16">
    <source>
        <dbReference type="EMBL" id="JAT43814.1"/>
    </source>
</evidence>
<dbReference type="PANTHER" id="PTHR31741">
    <property type="entry name" value="OS02G0726500 PROTEIN-RELATED"/>
    <property type="match status" value="1"/>
</dbReference>
<evidence type="ECO:0000256" key="9">
    <source>
        <dbReference type="ARBA" id="ARBA00023136"/>
    </source>
</evidence>
<evidence type="ECO:0000256" key="6">
    <source>
        <dbReference type="ARBA" id="ARBA00022692"/>
    </source>
</evidence>
<dbReference type="PANTHER" id="PTHR31741:SF6">
    <property type="entry name" value="PROTEIN EMBRYO SAC DEVELOPMENT ARREST 30"/>
    <property type="match status" value="1"/>
</dbReference>
<evidence type="ECO:0000256" key="7">
    <source>
        <dbReference type="ARBA" id="ARBA00022968"/>
    </source>
</evidence>